<keyword evidence="2" id="KW-0808">Transferase</keyword>
<name>A0ABT9D7T4_9CELL</name>
<dbReference type="GO" id="GO:0016740">
    <property type="term" value="F:transferase activity"/>
    <property type="evidence" value="ECO:0007669"/>
    <property type="project" value="UniProtKB-KW"/>
</dbReference>
<sequence length="195" mass="21776">MTTLWATGTAPDGDDERSTGVQWYGSRLVLRSMGAEHARSLADYRSDPEVARHQRWDPPYTLDQARAFVATTAGLDPLVPGRWVHLAIEAHGEHVGDIGVRGDDEGRQARVEVTIARPWQQAGLATEALTTVLRRLFAAGAHRVEARCDTDDIAAIRLLERVGMRREAELWSAAFRHGEWIDCYSYALLASEWRA</sequence>
<evidence type="ECO:0000259" key="1">
    <source>
        <dbReference type="PROSITE" id="PS51186"/>
    </source>
</evidence>
<dbReference type="Pfam" id="PF13302">
    <property type="entry name" value="Acetyltransf_3"/>
    <property type="match status" value="1"/>
</dbReference>
<protein>
    <submittedName>
        <fullName evidence="2">GNAT family protein</fullName>
        <ecNumber evidence="2">2.-.-.-</ecNumber>
    </submittedName>
</protein>
<dbReference type="EMBL" id="JAUQYP010000001">
    <property type="protein sequence ID" value="MDO8106925.1"/>
    <property type="molecule type" value="Genomic_DNA"/>
</dbReference>
<feature type="domain" description="N-acetyltransferase" evidence="1">
    <location>
        <begin position="36"/>
        <end position="191"/>
    </location>
</feature>
<organism evidence="2 3">
    <name type="scientific">Actinotalea lenta</name>
    <dbReference type="NCBI Taxonomy" id="3064654"/>
    <lineage>
        <taxon>Bacteria</taxon>
        <taxon>Bacillati</taxon>
        <taxon>Actinomycetota</taxon>
        <taxon>Actinomycetes</taxon>
        <taxon>Micrococcales</taxon>
        <taxon>Cellulomonadaceae</taxon>
        <taxon>Actinotalea</taxon>
    </lineage>
</organism>
<evidence type="ECO:0000313" key="2">
    <source>
        <dbReference type="EMBL" id="MDO8106925.1"/>
    </source>
</evidence>
<dbReference type="RefSeq" id="WP_304601934.1">
    <property type="nucleotide sequence ID" value="NZ_JAUQYP010000001.1"/>
</dbReference>
<dbReference type="PROSITE" id="PS51186">
    <property type="entry name" value="GNAT"/>
    <property type="match status" value="1"/>
</dbReference>
<reference evidence="2 3" key="1">
    <citation type="submission" date="2023-07" db="EMBL/GenBank/DDBJ databases">
        <title>Description of novel actinomycetes strains, isolated from tidal flat sediment.</title>
        <authorList>
            <person name="Lu C."/>
        </authorList>
    </citation>
    <scope>NUCLEOTIDE SEQUENCE [LARGE SCALE GENOMIC DNA]</scope>
    <source>
        <strain evidence="2 3">SYSU T00b441</strain>
    </source>
</reference>
<dbReference type="PANTHER" id="PTHR43792:SF1">
    <property type="entry name" value="N-ACETYLTRANSFERASE DOMAIN-CONTAINING PROTEIN"/>
    <property type="match status" value="1"/>
</dbReference>
<dbReference type="SUPFAM" id="SSF55729">
    <property type="entry name" value="Acyl-CoA N-acyltransferases (Nat)"/>
    <property type="match status" value="1"/>
</dbReference>
<dbReference type="PANTHER" id="PTHR43792">
    <property type="entry name" value="GNAT FAMILY, PUTATIVE (AFU_ORTHOLOGUE AFUA_3G00765)-RELATED-RELATED"/>
    <property type="match status" value="1"/>
</dbReference>
<dbReference type="Proteomes" id="UP001232536">
    <property type="component" value="Unassembled WGS sequence"/>
</dbReference>
<dbReference type="InterPro" id="IPR016181">
    <property type="entry name" value="Acyl_CoA_acyltransferase"/>
</dbReference>
<dbReference type="Gene3D" id="3.40.630.30">
    <property type="match status" value="1"/>
</dbReference>
<keyword evidence="3" id="KW-1185">Reference proteome</keyword>
<comment type="caution">
    <text evidence="2">The sequence shown here is derived from an EMBL/GenBank/DDBJ whole genome shotgun (WGS) entry which is preliminary data.</text>
</comment>
<dbReference type="InterPro" id="IPR051531">
    <property type="entry name" value="N-acetyltransferase"/>
</dbReference>
<gene>
    <name evidence="2" type="ORF">Q6348_06905</name>
</gene>
<proteinExistence type="predicted"/>
<dbReference type="InterPro" id="IPR000182">
    <property type="entry name" value="GNAT_dom"/>
</dbReference>
<accession>A0ABT9D7T4</accession>
<dbReference type="EC" id="2.-.-.-" evidence="2"/>
<evidence type="ECO:0000313" key="3">
    <source>
        <dbReference type="Proteomes" id="UP001232536"/>
    </source>
</evidence>